<protein>
    <submittedName>
        <fullName evidence="3">Uncharacterized protein</fullName>
    </submittedName>
</protein>
<feature type="transmembrane region" description="Helical" evidence="2">
    <location>
        <begin position="477"/>
        <end position="494"/>
    </location>
</feature>
<feature type="transmembrane region" description="Helical" evidence="2">
    <location>
        <begin position="280"/>
        <end position="313"/>
    </location>
</feature>
<keyword evidence="2" id="KW-0812">Transmembrane</keyword>
<feature type="transmembrane region" description="Helical" evidence="2">
    <location>
        <begin position="443"/>
        <end position="465"/>
    </location>
</feature>
<dbReference type="Proteomes" id="UP000233750">
    <property type="component" value="Unassembled WGS sequence"/>
</dbReference>
<feature type="transmembrane region" description="Helical" evidence="2">
    <location>
        <begin position="235"/>
        <end position="268"/>
    </location>
</feature>
<proteinExistence type="predicted"/>
<feature type="transmembrane region" description="Helical" evidence="2">
    <location>
        <begin position="506"/>
        <end position="523"/>
    </location>
</feature>
<dbReference type="OrthoDB" id="5492344at2"/>
<keyword evidence="4" id="KW-1185">Reference proteome</keyword>
<sequence>MSATGNPASGRTGAPEQPESSGPAPSSSAATAVVSGDLMAELADSWASVGDSDRLTEFLALAPDNPAAAFAVYGDDGEAPQVFGQPIAAWTAFRECGPGARLLAVGDALNRKIAVIRLDGVTEFVPADQESVTGAGAPEALRAWREHPQDAAEQDGEAEPAPEAPAEDGTSRGMGLWRLGYAMLGLVALVLAFLFFRVTIDDSFITWRYGENLVEHGVWGWNADGPPVEGYSNPLYAFLSIIPALLGMSAELFFKIVSVALAVGYVVVVRRAGLPRVQEFVLLAVALASPIFFLQLFMGLETASFALLIGWLYAIVYRRGGLGRTGFAVAAAVALSRPEGIVLAAVAIGWSLLIDRSRGNLRGAIAVLAGWAVYWCARWWYFGSFFPNPYYKKVAGDIPLPTKILDAMPVVGPILLPIVLGLAMGVALYRRSTKTSILARPDLLRDAVPVLLAVTSAAVVLGLYRQSMLVMDPGHRFYWQLLFPVVLVVLSRRIRLSGPRELDRSALLALIAVAVAACTGVVWDPGNLTTDVWVGAGIVAIALYAGGVRKIAGAALLGAIGLAAVLGFGNSAETTNLLAYRYRIMAHQEVGETIRETKLPDGAIAIGDSGVLPYEADRSTIDLGGLASRESSAGSLSPEWLRSRNLQLAVMLSGSDDAGSAWTGGASTSVLDYVRDPRNGFWSANGAVAGPGYYLNYWIGPQWQKTPLSDRLGTVFMRTKAQNDKPDAQVFVDNLWNFSFLTK</sequence>
<name>A0A2N3WNI7_9PSEU</name>
<keyword evidence="2" id="KW-0472">Membrane</keyword>
<evidence type="ECO:0000256" key="1">
    <source>
        <dbReference type="SAM" id="MobiDB-lite"/>
    </source>
</evidence>
<feature type="transmembrane region" description="Helical" evidence="2">
    <location>
        <begin position="410"/>
        <end position="431"/>
    </location>
</feature>
<dbReference type="RefSeq" id="WP_101438540.1">
    <property type="nucleotide sequence ID" value="NZ_PJMY01000003.1"/>
</dbReference>
<dbReference type="EMBL" id="PJMY01000003">
    <property type="protein sequence ID" value="PKV95430.1"/>
    <property type="molecule type" value="Genomic_DNA"/>
</dbReference>
<feature type="transmembrane region" description="Helical" evidence="2">
    <location>
        <begin position="179"/>
        <end position="200"/>
    </location>
</feature>
<gene>
    <name evidence="3" type="ORF">ATK30_6350</name>
</gene>
<reference evidence="3 4" key="1">
    <citation type="submission" date="2017-12" db="EMBL/GenBank/DDBJ databases">
        <title>Sequencing the genomes of 1000 Actinobacteria strains.</title>
        <authorList>
            <person name="Klenk H.-P."/>
        </authorList>
    </citation>
    <scope>NUCLEOTIDE SEQUENCE [LARGE SCALE GENOMIC DNA]</scope>
    <source>
        <strain evidence="3 4">DSM 45165</strain>
    </source>
</reference>
<evidence type="ECO:0000256" key="2">
    <source>
        <dbReference type="SAM" id="Phobius"/>
    </source>
</evidence>
<feature type="compositionally biased region" description="Low complexity" evidence="1">
    <location>
        <begin position="14"/>
        <end position="32"/>
    </location>
</feature>
<feature type="transmembrane region" description="Helical" evidence="2">
    <location>
        <begin position="529"/>
        <end position="546"/>
    </location>
</feature>
<organism evidence="3 4">
    <name type="scientific">Amycolatopsis echigonensis</name>
    <dbReference type="NCBI Taxonomy" id="2576905"/>
    <lineage>
        <taxon>Bacteria</taxon>
        <taxon>Bacillati</taxon>
        <taxon>Actinomycetota</taxon>
        <taxon>Actinomycetes</taxon>
        <taxon>Pseudonocardiales</taxon>
        <taxon>Pseudonocardiaceae</taxon>
        <taxon>Amycolatopsis</taxon>
    </lineage>
</organism>
<feature type="transmembrane region" description="Helical" evidence="2">
    <location>
        <begin position="361"/>
        <end position="381"/>
    </location>
</feature>
<feature type="region of interest" description="Disordered" evidence="1">
    <location>
        <begin position="1"/>
        <end position="32"/>
    </location>
</feature>
<keyword evidence="2" id="KW-1133">Transmembrane helix</keyword>
<accession>A0A2N3WNI7</accession>
<evidence type="ECO:0000313" key="3">
    <source>
        <dbReference type="EMBL" id="PKV95430.1"/>
    </source>
</evidence>
<feature type="transmembrane region" description="Helical" evidence="2">
    <location>
        <begin position="551"/>
        <end position="569"/>
    </location>
</feature>
<feature type="region of interest" description="Disordered" evidence="1">
    <location>
        <begin position="146"/>
        <end position="169"/>
    </location>
</feature>
<evidence type="ECO:0000313" key="4">
    <source>
        <dbReference type="Proteomes" id="UP000233750"/>
    </source>
</evidence>
<comment type="caution">
    <text evidence="3">The sequence shown here is derived from an EMBL/GenBank/DDBJ whole genome shotgun (WGS) entry which is preliminary data.</text>
</comment>
<feature type="transmembrane region" description="Helical" evidence="2">
    <location>
        <begin position="325"/>
        <end position="354"/>
    </location>
</feature>
<dbReference type="AlphaFoldDB" id="A0A2N3WNI7"/>